<accession>A0A2I0UMY7</accession>
<proteinExistence type="predicted"/>
<keyword evidence="2" id="KW-0548">Nucleotidyltransferase</keyword>
<evidence type="ECO:0000313" key="2">
    <source>
        <dbReference type="EMBL" id="PKU47412.1"/>
    </source>
</evidence>
<organism evidence="2 3">
    <name type="scientific">Limosa lapponica baueri</name>
    <dbReference type="NCBI Taxonomy" id="1758121"/>
    <lineage>
        <taxon>Eukaryota</taxon>
        <taxon>Metazoa</taxon>
        <taxon>Chordata</taxon>
        <taxon>Craniata</taxon>
        <taxon>Vertebrata</taxon>
        <taxon>Euteleostomi</taxon>
        <taxon>Archelosauria</taxon>
        <taxon>Archosauria</taxon>
        <taxon>Dinosauria</taxon>
        <taxon>Saurischia</taxon>
        <taxon>Theropoda</taxon>
        <taxon>Coelurosauria</taxon>
        <taxon>Aves</taxon>
        <taxon>Neognathae</taxon>
        <taxon>Neoaves</taxon>
        <taxon>Charadriiformes</taxon>
        <taxon>Scolopacidae</taxon>
        <taxon>Limosa</taxon>
    </lineage>
</organism>
<sequence>MSVFLVRWVKNWLNGRVRRVVVNGATSGWKPVTSSVPQGSILGPVLFNIFIDYMDGRGECTISKFPDDTKLGGVVDRQDASQRDLVRLEH</sequence>
<dbReference type="Pfam" id="PF00078">
    <property type="entry name" value="RVT_1"/>
    <property type="match status" value="1"/>
</dbReference>
<dbReference type="EMBL" id="KZ505679">
    <property type="protein sequence ID" value="PKU47412.1"/>
    <property type="molecule type" value="Genomic_DNA"/>
</dbReference>
<evidence type="ECO:0000313" key="3">
    <source>
        <dbReference type="Proteomes" id="UP000233556"/>
    </source>
</evidence>
<dbReference type="InterPro" id="IPR000477">
    <property type="entry name" value="RT_dom"/>
</dbReference>
<dbReference type="OrthoDB" id="416454at2759"/>
<evidence type="ECO:0000259" key="1">
    <source>
        <dbReference type="Pfam" id="PF00078"/>
    </source>
</evidence>
<reference evidence="3" key="2">
    <citation type="submission" date="2017-12" db="EMBL/GenBank/DDBJ databases">
        <title>Genome sequence of the Bar-tailed Godwit (Limosa lapponica baueri).</title>
        <authorList>
            <person name="Lima N.C.B."/>
            <person name="Parody-Merino A.M."/>
            <person name="Battley P.F."/>
            <person name="Fidler A.E."/>
            <person name="Prosdocimi F."/>
        </authorList>
    </citation>
    <scope>NUCLEOTIDE SEQUENCE [LARGE SCALE GENOMIC DNA]</scope>
</reference>
<reference evidence="3" key="1">
    <citation type="submission" date="2017-11" db="EMBL/GenBank/DDBJ databases">
        <authorList>
            <person name="Lima N.C."/>
            <person name="Parody-Merino A.M."/>
            <person name="Battley P.F."/>
            <person name="Fidler A.E."/>
            <person name="Prosdocimi F."/>
        </authorList>
    </citation>
    <scope>NUCLEOTIDE SEQUENCE [LARGE SCALE GENOMIC DNA]</scope>
</reference>
<gene>
    <name evidence="2" type="ORF">llap_2314</name>
</gene>
<dbReference type="Proteomes" id="UP000233556">
    <property type="component" value="Unassembled WGS sequence"/>
</dbReference>
<dbReference type="AlphaFoldDB" id="A0A2I0UMY7"/>
<keyword evidence="3" id="KW-1185">Reference proteome</keyword>
<name>A0A2I0UMY7_LIMLA</name>
<feature type="domain" description="Reverse transcriptase" evidence="1">
    <location>
        <begin position="6"/>
        <end position="70"/>
    </location>
</feature>
<protein>
    <submittedName>
        <fullName evidence="2">Rna-directed dna polymerase from mobile element jockey-like</fullName>
    </submittedName>
</protein>
<keyword evidence="2" id="KW-0808">Transferase</keyword>
<dbReference type="PANTHER" id="PTHR33332">
    <property type="entry name" value="REVERSE TRANSCRIPTASE DOMAIN-CONTAINING PROTEIN"/>
    <property type="match status" value="1"/>
</dbReference>
<keyword evidence="2" id="KW-0695">RNA-directed DNA polymerase</keyword>
<dbReference type="GO" id="GO:0003964">
    <property type="term" value="F:RNA-directed DNA polymerase activity"/>
    <property type="evidence" value="ECO:0007669"/>
    <property type="project" value="UniProtKB-KW"/>
</dbReference>